<name>A0ABY4GB86_9BACT</name>
<sequence length="272" mass="30435">MTTETKLPHPVKKTVQVMARWSYVVKGFLFCGVAVFAVRMALGLSRKEPNQRQVLETLFSQPLGQFTLLLIALALSAHTLWRIVETIEDPYQKGKSPGGLLHRFTYLLSGISYGSVAVTTFKLVFGVQSGGENSKQLWVAQLLHREGGEWLVVTAGAIMLTWALVQLKKAITQGLYKSLKIDELAYFWRGLIRLIGAIGFITQSTILAGMGYYLLRAAWMKNPRYVKSIDDLLELVGRLPNGTTWLLLLAGGIFLFGLFMFVMARYFPLKLA</sequence>
<gene>
    <name evidence="3" type="ORF">MUN86_09360</name>
</gene>
<protein>
    <submittedName>
        <fullName evidence="3">DUF1206 domain-containing protein</fullName>
    </submittedName>
</protein>
<feature type="transmembrane region" description="Helical" evidence="1">
    <location>
        <begin position="147"/>
        <end position="165"/>
    </location>
</feature>
<dbReference type="EMBL" id="CP095061">
    <property type="protein sequence ID" value="UOQ68032.1"/>
    <property type="molecule type" value="Genomic_DNA"/>
</dbReference>
<keyword evidence="1" id="KW-1133">Transmembrane helix</keyword>
<feature type="domain" description="DUF1206" evidence="2">
    <location>
        <begin position="198"/>
        <end position="266"/>
    </location>
</feature>
<feature type="transmembrane region" description="Helical" evidence="1">
    <location>
        <begin position="21"/>
        <end position="42"/>
    </location>
</feature>
<organism evidence="3 4">
    <name type="scientific">Hymenobacter volaticus</name>
    <dbReference type="NCBI Taxonomy" id="2932254"/>
    <lineage>
        <taxon>Bacteria</taxon>
        <taxon>Pseudomonadati</taxon>
        <taxon>Bacteroidota</taxon>
        <taxon>Cytophagia</taxon>
        <taxon>Cytophagales</taxon>
        <taxon>Hymenobacteraceae</taxon>
        <taxon>Hymenobacter</taxon>
    </lineage>
</organism>
<feature type="transmembrane region" description="Helical" evidence="1">
    <location>
        <begin position="186"/>
        <end position="215"/>
    </location>
</feature>
<feature type="domain" description="DUF1206" evidence="2">
    <location>
        <begin position="22"/>
        <end position="86"/>
    </location>
</feature>
<feature type="transmembrane region" description="Helical" evidence="1">
    <location>
        <begin position="104"/>
        <end position="127"/>
    </location>
</feature>
<evidence type="ECO:0000313" key="4">
    <source>
        <dbReference type="Proteomes" id="UP000830401"/>
    </source>
</evidence>
<feature type="transmembrane region" description="Helical" evidence="1">
    <location>
        <begin position="62"/>
        <end position="84"/>
    </location>
</feature>
<evidence type="ECO:0000256" key="1">
    <source>
        <dbReference type="SAM" id="Phobius"/>
    </source>
</evidence>
<proteinExistence type="predicted"/>
<feature type="transmembrane region" description="Helical" evidence="1">
    <location>
        <begin position="245"/>
        <end position="267"/>
    </location>
</feature>
<keyword evidence="4" id="KW-1185">Reference proteome</keyword>
<keyword evidence="1" id="KW-0472">Membrane</keyword>
<feature type="domain" description="DUF1206" evidence="2">
    <location>
        <begin position="106"/>
        <end position="172"/>
    </location>
</feature>
<accession>A0ABY4GB86</accession>
<dbReference type="Pfam" id="PF06724">
    <property type="entry name" value="DUF1206"/>
    <property type="match status" value="3"/>
</dbReference>
<reference evidence="3" key="1">
    <citation type="submission" date="2022-04" db="EMBL/GenBank/DDBJ databases">
        <title>Hymenobacter sp. isolated from the air.</title>
        <authorList>
            <person name="Won M."/>
            <person name="Lee C.-M."/>
            <person name="Woen H.-Y."/>
            <person name="Kwon S.-W."/>
        </authorList>
    </citation>
    <scope>NUCLEOTIDE SEQUENCE</scope>
    <source>
        <strain evidence="3">5420S-77</strain>
    </source>
</reference>
<dbReference type="RefSeq" id="WP_245124532.1">
    <property type="nucleotide sequence ID" value="NZ_CP095061.1"/>
</dbReference>
<dbReference type="Proteomes" id="UP000830401">
    <property type="component" value="Chromosome"/>
</dbReference>
<evidence type="ECO:0000313" key="3">
    <source>
        <dbReference type="EMBL" id="UOQ68032.1"/>
    </source>
</evidence>
<dbReference type="InterPro" id="IPR009597">
    <property type="entry name" value="DUF1206"/>
</dbReference>
<evidence type="ECO:0000259" key="2">
    <source>
        <dbReference type="Pfam" id="PF06724"/>
    </source>
</evidence>
<keyword evidence="1" id="KW-0812">Transmembrane</keyword>